<name>B7PLV4_IXOSC</name>
<reference evidence="3" key="2">
    <citation type="submission" date="2020-05" db="UniProtKB">
        <authorList>
            <consortium name="EnsemblMetazoa"/>
        </authorList>
    </citation>
    <scope>IDENTIFICATION</scope>
    <source>
        <strain evidence="3">wikel</strain>
    </source>
</reference>
<organism>
    <name type="scientific">Ixodes scapularis</name>
    <name type="common">Black-legged tick</name>
    <name type="synonym">Deer tick</name>
    <dbReference type="NCBI Taxonomy" id="6945"/>
    <lineage>
        <taxon>Eukaryota</taxon>
        <taxon>Metazoa</taxon>
        <taxon>Ecdysozoa</taxon>
        <taxon>Arthropoda</taxon>
        <taxon>Chelicerata</taxon>
        <taxon>Arachnida</taxon>
        <taxon>Acari</taxon>
        <taxon>Parasitiformes</taxon>
        <taxon>Ixodida</taxon>
        <taxon>Ixodoidea</taxon>
        <taxon>Ixodidae</taxon>
        <taxon>Ixodinae</taxon>
        <taxon>Ixodes</taxon>
    </lineage>
</organism>
<sequence>MPCPAEAAQSRGKRRSRLACDTRTEQARDSEEHPPRGKTNRLISMALGQRHKSLAREVPPPSIRGPGDGPRRAEPEVGSRSAFPSRITTTRKEFG</sequence>
<evidence type="ECO:0000256" key="1">
    <source>
        <dbReference type="SAM" id="MobiDB-lite"/>
    </source>
</evidence>
<dbReference type="EnsemblMetazoa" id="ISCW018623-RA">
    <property type="protein sequence ID" value="ISCW018623-PA"/>
    <property type="gene ID" value="ISCW018623"/>
</dbReference>
<reference evidence="2 4" key="1">
    <citation type="submission" date="2008-03" db="EMBL/GenBank/DDBJ databases">
        <title>Annotation of Ixodes scapularis.</title>
        <authorList>
            <consortium name="Ixodes scapularis Genome Project Consortium"/>
            <person name="Caler E."/>
            <person name="Hannick L.I."/>
            <person name="Bidwell S."/>
            <person name="Joardar V."/>
            <person name="Thiagarajan M."/>
            <person name="Amedeo P."/>
            <person name="Galinsky K.J."/>
            <person name="Schobel S."/>
            <person name="Inman J."/>
            <person name="Hostetler J."/>
            <person name="Miller J."/>
            <person name="Hammond M."/>
            <person name="Megy K."/>
            <person name="Lawson D."/>
            <person name="Kodira C."/>
            <person name="Sutton G."/>
            <person name="Meyer J."/>
            <person name="Hill C.A."/>
            <person name="Birren B."/>
            <person name="Nene V."/>
            <person name="Collins F."/>
            <person name="Alarcon-Chaidez F."/>
            <person name="Wikel S."/>
            <person name="Strausberg R."/>
        </authorList>
    </citation>
    <scope>NUCLEOTIDE SEQUENCE [LARGE SCALE GENOMIC DNA]</scope>
    <source>
        <strain evidence="4">Wikel</strain>
        <strain evidence="2">Wikel colony</strain>
    </source>
</reference>
<dbReference type="VEuPathDB" id="VectorBase:ISCI018623"/>
<accession>B7PLV4</accession>
<dbReference type="Proteomes" id="UP000001555">
    <property type="component" value="Unassembled WGS sequence"/>
</dbReference>
<dbReference type="HOGENOM" id="CLU_2375098_0_0_1"/>
<dbReference type="InParanoid" id="B7PLV4"/>
<dbReference type="EMBL" id="ABJB010027563">
    <property type="status" value="NOT_ANNOTATED_CDS"/>
    <property type="molecule type" value="Genomic_DNA"/>
</dbReference>
<dbReference type="VEuPathDB" id="VectorBase:ISCW018623"/>
<gene>
    <name evidence="2" type="ORF">IscW_ISCW018623</name>
</gene>
<evidence type="ECO:0000313" key="2">
    <source>
        <dbReference type="EMBL" id="EEC07576.1"/>
    </source>
</evidence>
<feature type="region of interest" description="Disordered" evidence="1">
    <location>
        <begin position="1"/>
        <end position="95"/>
    </location>
</feature>
<dbReference type="AlphaFoldDB" id="B7PLV4"/>
<evidence type="ECO:0000313" key="3">
    <source>
        <dbReference type="EnsemblMetazoa" id="ISCW018623-PA"/>
    </source>
</evidence>
<proteinExistence type="predicted"/>
<keyword evidence="4" id="KW-1185">Reference proteome</keyword>
<dbReference type="PaxDb" id="6945-B7PLV4"/>
<dbReference type="EMBL" id="DS743615">
    <property type="protein sequence ID" value="EEC07576.1"/>
    <property type="molecule type" value="Genomic_DNA"/>
</dbReference>
<protein>
    <submittedName>
        <fullName evidence="2 3">Uncharacterized protein</fullName>
    </submittedName>
</protein>
<feature type="compositionally biased region" description="Basic and acidic residues" evidence="1">
    <location>
        <begin position="18"/>
        <end position="35"/>
    </location>
</feature>
<evidence type="ECO:0000313" key="4">
    <source>
        <dbReference type="Proteomes" id="UP000001555"/>
    </source>
</evidence>